<feature type="domain" description="Glutaredoxin" evidence="5">
    <location>
        <begin position="15"/>
        <end position="77"/>
    </location>
</feature>
<dbReference type="InterPro" id="IPR014025">
    <property type="entry name" value="Glutaredoxin_subgr"/>
</dbReference>
<dbReference type="Proteomes" id="UP000197138">
    <property type="component" value="Unassembled WGS sequence"/>
</dbReference>
<comment type="caution">
    <text evidence="6">The sequence shown here is derived from an EMBL/GenBank/DDBJ whole genome shotgun (WGS) entry which is preliminary data.</text>
</comment>
<keyword evidence="9" id="KW-1185">Reference proteome</keyword>
<protein>
    <recommendedName>
        <fullName evidence="5">Glutaredoxin domain-containing protein</fullName>
    </recommendedName>
</protein>
<comment type="subcellular location">
    <subcellularLocation>
        <location evidence="1">Cytoplasm</location>
    </subcellularLocation>
</comment>
<dbReference type="PROSITE" id="PS51354">
    <property type="entry name" value="GLUTAREDOXIN_2"/>
    <property type="match status" value="1"/>
</dbReference>
<dbReference type="InterPro" id="IPR002109">
    <property type="entry name" value="Glutaredoxin"/>
</dbReference>
<dbReference type="GO" id="GO:0005737">
    <property type="term" value="C:cytoplasm"/>
    <property type="evidence" value="ECO:0007669"/>
    <property type="project" value="UniProtKB-SubCell"/>
</dbReference>
<accession>A0A218WZ89</accession>
<dbReference type="Gene3D" id="3.40.30.10">
    <property type="entry name" value="Glutaredoxin"/>
    <property type="match status" value="1"/>
</dbReference>
<dbReference type="STRING" id="22663.A0A218WZ89"/>
<dbReference type="OrthoDB" id="418495at2759"/>
<dbReference type="Proteomes" id="UP000233551">
    <property type="component" value="Unassembled WGS sequence"/>
</dbReference>
<dbReference type="SUPFAM" id="SSF52833">
    <property type="entry name" value="Thioredoxin-like"/>
    <property type="match status" value="1"/>
</dbReference>
<dbReference type="CDD" id="cd03419">
    <property type="entry name" value="GRX_GRXh_1_2_like"/>
    <property type="match status" value="1"/>
</dbReference>
<evidence type="ECO:0000256" key="4">
    <source>
        <dbReference type="ARBA" id="ARBA00023284"/>
    </source>
</evidence>
<dbReference type="Pfam" id="PF00462">
    <property type="entry name" value="Glutaredoxin"/>
    <property type="match status" value="1"/>
</dbReference>
<evidence type="ECO:0000256" key="3">
    <source>
        <dbReference type="ARBA" id="ARBA00022490"/>
    </source>
</evidence>
<dbReference type="InterPro" id="IPR036249">
    <property type="entry name" value="Thioredoxin-like_sf"/>
</dbReference>
<dbReference type="EMBL" id="MTKT01002507">
    <property type="protein sequence ID" value="OWM78024.1"/>
    <property type="molecule type" value="Genomic_DNA"/>
</dbReference>
<dbReference type="EMBL" id="PGOL01003218">
    <property type="protein sequence ID" value="PKI42200.1"/>
    <property type="molecule type" value="Genomic_DNA"/>
</dbReference>
<evidence type="ECO:0000256" key="2">
    <source>
        <dbReference type="ARBA" id="ARBA00007568"/>
    </source>
</evidence>
<evidence type="ECO:0000313" key="9">
    <source>
        <dbReference type="Proteomes" id="UP000233551"/>
    </source>
</evidence>
<reference evidence="7 9" key="3">
    <citation type="submission" date="2017-11" db="EMBL/GenBank/DDBJ databases">
        <title>De-novo sequencing of pomegranate (Punica granatum L.) genome.</title>
        <authorList>
            <person name="Akparov Z."/>
            <person name="Amiraslanov A."/>
            <person name="Hajiyeva S."/>
            <person name="Abbasov M."/>
            <person name="Kaur K."/>
            <person name="Hamwieh A."/>
            <person name="Solovyev V."/>
            <person name="Salamov A."/>
            <person name="Braich B."/>
            <person name="Kosarev P."/>
            <person name="Mahmoud A."/>
            <person name="Hajiyev E."/>
            <person name="Babayeva S."/>
            <person name="Izzatullayeva V."/>
            <person name="Mammadov A."/>
            <person name="Mammadov A."/>
            <person name="Sharifova S."/>
            <person name="Ojaghi J."/>
            <person name="Eynullazada K."/>
            <person name="Bayramov B."/>
            <person name="Abdulazimova A."/>
            <person name="Shahmuradov I."/>
        </authorList>
    </citation>
    <scope>NUCLEOTIDE SEQUENCE [LARGE SCALE GENOMIC DNA]</scope>
    <source>
        <strain evidence="7">AG2017</strain>
        <strain evidence="9">cv. AG2017</strain>
        <tissue evidence="7">Leaf</tissue>
    </source>
</reference>
<keyword evidence="4" id="KW-0676">Redox-active center</keyword>
<comment type="similarity">
    <text evidence="2">Belongs to the glutaredoxin family. CC-type subfamily.</text>
</comment>
<evidence type="ECO:0000313" key="7">
    <source>
        <dbReference type="EMBL" id="PKI42200.1"/>
    </source>
</evidence>
<keyword evidence="3" id="KW-0963">Cytoplasm</keyword>
<dbReference type="NCBIfam" id="TIGR02189">
    <property type="entry name" value="GlrX-like_plant"/>
    <property type="match status" value="1"/>
</dbReference>
<evidence type="ECO:0000313" key="8">
    <source>
        <dbReference type="Proteomes" id="UP000197138"/>
    </source>
</evidence>
<gene>
    <name evidence="6" type="ORF">CDL15_Pgr018593</name>
    <name evidence="7" type="ORF">CRG98_037439</name>
</gene>
<reference evidence="6" key="2">
    <citation type="submission" date="2017-06" db="EMBL/GenBank/DDBJ databases">
        <title>The pomegranate genome and the genomics of punicalagin biosynthesis.</title>
        <authorList>
            <person name="Xu C."/>
        </authorList>
    </citation>
    <scope>NUCLEOTIDE SEQUENCE [LARGE SCALE GENOMIC DNA]</scope>
    <source>
        <tissue evidence="6">Fresh leaf</tissue>
    </source>
</reference>
<dbReference type="PRINTS" id="PR00160">
    <property type="entry name" value="GLUTAREDOXIN"/>
</dbReference>
<evidence type="ECO:0000259" key="5">
    <source>
        <dbReference type="Pfam" id="PF00462"/>
    </source>
</evidence>
<reference evidence="8" key="1">
    <citation type="journal article" date="2017" name="Plant J.">
        <title>The pomegranate (Punica granatum L.) genome and the genomics of punicalagin biosynthesis.</title>
        <authorList>
            <person name="Qin G."/>
            <person name="Xu C."/>
            <person name="Ming R."/>
            <person name="Tang H."/>
            <person name="Guyot R."/>
            <person name="Kramer E.M."/>
            <person name="Hu Y."/>
            <person name="Yi X."/>
            <person name="Qi Y."/>
            <person name="Xu X."/>
            <person name="Gao Z."/>
            <person name="Pan H."/>
            <person name="Jian J."/>
            <person name="Tian Y."/>
            <person name="Yue Z."/>
            <person name="Xu Y."/>
        </authorList>
    </citation>
    <scope>NUCLEOTIDE SEQUENCE [LARGE SCALE GENOMIC DNA]</scope>
    <source>
        <strain evidence="8">cv. Dabenzi</strain>
    </source>
</reference>
<evidence type="ECO:0000313" key="6">
    <source>
        <dbReference type="EMBL" id="OWM78024.1"/>
    </source>
</evidence>
<organism evidence="6 8">
    <name type="scientific">Punica granatum</name>
    <name type="common">Pomegranate</name>
    <dbReference type="NCBI Taxonomy" id="22663"/>
    <lineage>
        <taxon>Eukaryota</taxon>
        <taxon>Viridiplantae</taxon>
        <taxon>Streptophyta</taxon>
        <taxon>Embryophyta</taxon>
        <taxon>Tracheophyta</taxon>
        <taxon>Spermatophyta</taxon>
        <taxon>Magnoliopsida</taxon>
        <taxon>eudicotyledons</taxon>
        <taxon>Gunneridae</taxon>
        <taxon>Pentapetalae</taxon>
        <taxon>rosids</taxon>
        <taxon>malvids</taxon>
        <taxon>Myrtales</taxon>
        <taxon>Lythraceae</taxon>
        <taxon>Punica</taxon>
    </lineage>
</organism>
<name>A0A218WZ89_PUNGR</name>
<evidence type="ECO:0000256" key="1">
    <source>
        <dbReference type="ARBA" id="ARBA00004496"/>
    </source>
</evidence>
<sequence>MTVDTVMGMVRDRPIVIFSRTTCCMSHTVKALISSYGANPTVYELDEMPDGNAIEQALLQLGCRQAVPAVFIGQRLVGGTNELMSLQVRGNLVPLLRQAGAIWV</sequence>
<proteinExistence type="inferred from homology"/>
<dbReference type="AlphaFoldDB" id="A0A218WZ89"/>
<dbReference type="GeneID" id="116210409"/>
<dbReference type="InterPro" id="IPR011905">
    <property type="entry name" value="GlrX-like_pln_2"/>
</dbReference>
<dbReference type="PANTHER" id="PTHR10168">
    <property type="entry name" value="GLUTAREDOXIN"/>
    <property type="match status" value="1"/>
</dbReference>